<comment type="subcellular location">
    <subcellularLocation>
        <location evidence="1">Membrane</location>
        <topology evidence="1">Multi-pass membrane protein</topology>
    </subcellularLocation>
</comment>
<name>A0AAX4PE38_9CHLO</name>
<evidence type="ECO:0000256" key="1">
    <source>
        <dbReference type="ARBA" id="ARBA00004141"/>
    </source>
</evidence>
<organism evidence="9 10">
    <name type="scientific">Chloropicon roscoffensis</name>
    <dbReference type="NCBI Taxonomy" id="1461544"/>
    <lineage>
        <taxon>Eukaryota</taxon>
        <taxon>Viridiplantae</taxon>
        <taxon>Chlorophyta</taxon>
        <taxon>Chloropicophyceae</taxon>
        <taxon>Chloropicales</taxon>
        <taxon>Chloropicaceae</taxon>
        <taxon>Chloropicon</taxon>
    </lineage>
</organism>
<protein>
    <submittedName>
        <fullName evidence="9">Rhomboid domain-containing protein</fullName>
    </submittedName>
</protein>
<feature type="transmembrane region" description="Helical" evidence="7">
    <location>
        <begin position="191"/>
        <end position="210"/>
    </location>
</feature>
<dbReference type="GO" id="GO:0016020">
    <property type="term" value="C:membrane"/>
    <property type="evidence" value="ECO:0007669"/>
    <property type="project" value="UniProtKB-SubCell"/>
</dbReference>
<dbReference type="EMBL" id="CP151509">
    <property type="protein sequence ID" value="WZN64454.1"/>
    <property type="molecule type" value="Genomic_DNA"/>
</dbReference>
<comment type="similarity">
    <text evidence="2">Belongs to the peptidase S54 family.</text>
</comment>
<dbReference type="InterPro" id="IPR050925">
    <property type="entry name" value="Rhomboid_protease_S54"/>
</dbReference>
<evidence type="ECO:0000256" key="5">
    <source>
        <dbReference type="ARBA" id="ARBA00022989"/>
    </source>
</evidence>
<dbReference type="AlphaFoldDB" id="A0AAX4PE38"/>
<evidence type="ECO:0000313" key="9">
    <source>
        <dbReference type="EMBL" id="WZN64454.1"/>
    </source>
</evidence>
<gene>
    <name evidence="9" type="ORF">HKI87_09g60100</name>
</gene>
<keyword evidence="10" id="KW-1185">Reference proteome</keyword>
<proteinExistence type="inferred from homology"/>
<evidence type="ECO:0000259" key="8">
    <source>
        <dbReference type="Pfam" id="PF01694"/>
    </source>
</evidence>
<dbReference type="InterPro" id="IPR035952">
    <property type="entry name" value="Rhomboid-like_sf"/>
</dbReference>
<keyword evidence="5 7" id="KW-1133">Transmembrane helix</keyword>
<accession>A0AAX4PE38</accession>
<sequence>MTTQGALARAAAALASSAMARVSRLALQTREVGRSASAMAASSASRKVASFTRGYSGYLSNNPRRGRLDFGRLENYENALYGLMGVNTVVFASWQVVSPTFMLKHFACSTEAIRNFRPHTLLTSMFSQFDFGHFAVNMLGLYFWGRDIGQLLGGRRLLALYLAGGLAGTVVQVGLDYANQREYKWGQPRERYCLGASGAVNAIVTLNILLFPKSTVLLYFFIPVPAALLGGFFLARDFSGLFDGNSGTSHAGHLGGAAAGLLYWLMRFRRFY</sequence>
<feature type="transmembrane region" description="Helical" evidence="7">
    <location>
        <begin position="157"/>
        <end position="179"/>
    </location>
</feature>
<feature type="transmembrane region" description="Helical" evidence="7">
    <location>
        <begin position="121"/>
        <end position="145"/>
    </location>
</feature>
<dbReference type="GO" id="GO:0004252">
    <property type="term" value="F:serine-type endopeptidase activity"/>
    <property type="evidence" value="ECO:0007669"/>
    <property type="project" value="InterPro"/>
</dbReference>
<feature type="transmembrane region" description="Helical" evidence="7">
    <location>
        <begin position="247"/>
        <end position="266"/>
    </location>
</feature>
<keyword evidence="6 7" id="KW-0472">Membrane</keyword>
<feature type="domain" description="Peptidase S54 rhomboid" evidence="8">
    <location>
        <begin position="119"/>
        <end position="269"/>
    </location>
</feature>
<evidence type="ECO:0000256" key="7">
    <source>
        <dbReference type="SAM" id="Phobius"/>
    </source>
</evidence>
<dbReference type="InterPro" id="IPR022764">
    <property type="entry name" value="Peptidase_S54_rhomboid_dom"/>
</dbReference>
<evidence type="ECO:0000256" key="4">
    <source>
        <dbReference type="ARBA" id="ARBA00022801"/>
    </source>
</evidence>
<dbReference type="SUPFAM" id="SSF144091">
    <property type="entry name" value="Rhomboid-like"/>
    <property type="match status" value="1"/>
</dbReference>
<dbReference type="PANTHER" id="PTHR43731">
    <property type="entry name" value="RHOMBOID PROTEASE"/>
    <property type="match status" value="1"/>
</dbReference>
<feature type="transmembrane region" description="Helical" evidence="7">
    <location>
        <begin position="216"/>
        <end position="235"/>
    </location>
</feature>
<evidence type="ECO:0000313" key="10">
    <source>
        <dbReference type="Proteomes" id="UP001472866"/>
    </source>
</evidence>
<evidence type="ECO:0000256" key="2">
    <source>
        <dbReference type="ARBA" id="ARBA00009045"/>
    </source>
</evidence>
<keyword evidence="3 7" id="KW-0812">Transmembrane</keyword>
<reference evidence="9 10" key="1">
    <citation type="submission" date="2024-03" db="EMBL/GenBank/DDBJ databases">
        <title>Complete genome sequence of the green alga Chloropicon roscoffensis RCC1871.</title>
        <authorList>
            <person name="Lemieux C."/>
            <person name="Pombert J.-F."/>
            <person name="Otis C."/>
            <person name="Turmel M."/>
        </authorList>
    </citation>
    <scope>NUCLEOTIDE SEQUENCE [LARGE SCALE GENOMIC DNA]</scope>
    <source>
        <strain evidence="9 10">RCC1871</strain>
    </source>
</reference>
<keyword evidence="4" id="KW-0378">Hydrolase</keyword>
<dbReference type="Gene3D" id="1.20.1540.10">
    <property type="entry name" value="Rhomboid-like"/>
    <property type="match status" value="1"/>
</dbReference>
<feature type="transmembrane region" description="Helical" evidence="7">
    <location>
        <begin position="79"/>
        <end position="101"/>
    </location>
</feature>
<dbReference type="Pfam" id="PF01694">
    <property type="entry name" value="Rhomboid"/>
    <property type="match status" value="1"/>
</dbReference>
<evidence type="ECO:0000256" key="3">
    <source>
        <dbReference type="ARBA" id="ARBA00022692"/>
    </source>
</evidence>
<dbReference type="PANTHER" id="PTHR43731:SF14">
    <property type="entry name" value="PRESENILIN-ASSOCIATED RHOMBOID-LIKE PROTEIN, MITOCHONDRIAL"/>
    <property type="match status" value="1"/>
</dbReference>
<dbReference type="Proteomes" id="UP001472866">
    <property type="component" value="Chromosome 09"/>
</dbReference>
<evidence type="ECO:0000256" key="6">
    <source>
        <dbReference type="ARBA" id="ARBA00023136"/>
    </source>
</evidence>